<sequence>MTLPTPTPQACTGSFTRELGRPTKRLDSAAKPVTRRPTIALPDQSVTATTICRYRLTGATNGPDAEPIGSTRLSPEASTQLLHDSTATPTAPPCGRYATEIAGAQLFRPDGSGGANLTIELDGCRRLNIALFTTIRTAPTPLLQLLAGGP</sequence>
<gene>
    <name evidence="2" type="ORF">ACFQ04_17440</name>
</gene>
<protein>
    <submittedName>
        <fullName evidence="2">Uncharacterized protein</fullName>
    </submittedName>
</protein>
<organism evidence="2 3">
    <name type="scientific">Williamsia deligens</name>
    <dbReference type="NCBI Taxonomy" id="321325"/>
    <lineage>
        <taxon>Bacteria</taxon>
        <taxon>Bacillati</taxon>
        <taxon>Actinomycetota</taxon>
        <taxon>Actinomycetes</taxon>
        <taxon>Mycobacteriales</taxon>
        <taxon>Nocardiaceae</taxon>
        <taxon>Williamsia</taxon>
    </lineage>
</organism>
<evidence type="ECO:0000313" key="2">
    <source>
        <dbReference type="EMBL" id="MFD0927527.1"/>
    </source>
</evidence>
<proteinExistence type="predicted"/>
<evidence type="ECO:0000313" key="3">
    <source>
        <dbReference type="Proteomes" id="UP001597068"/>
    </source>
</evidence>
<dbReference type="Proteomes" id="UP001597068">
    <property type="component" value="Unassembled WGS sequence"/>
</dbReference>
<name>A0ABW3GAS1_9NOCA</name>
<reference evidence="3" key="1">
    <citation type="journal article" date="2019" name="Int. J. Syst. Evol. Microbiol.">
        <title>The Global Catalogue of Microorganisms (GCM) 10K type strain sequencing project: providing services to taxonomists for standard genome sequencing and annotation.</title>
        <authorList>
            <consortium name="The Broad Institute Genomics Platform"/>
            <consortium name="The Broad Institute Genome Sequencing Center for Infectious Disease"/>
            <person name="Wu L."/>
            <person name="Ma J."/>
        </authorList>
    </citation>
    <scope>NUCLEOTIDE SEQUENCE [LARGE SCALE GENOMIC DNA]</scope>
    <source>
        <strain evidence="3">CCUG 50873</strain>
    </source>
</reference>
<evidence type="ECO:0000256" key="1">
    <source>
        <dbReference type="SAM" id="MobiDB-lite"/>
    </source>
</evidence>
<dbReference type="RefSeq" id="WP_253648924.1">
    <property type="nucleotide sequence ID" value="NZ_BAAAMO010000001.1"/>
</dbReference>
<dbReference type="EMBL" id="JBHTIL010000006">
    <property type="protein sequence ID" value="MFD0927527.1"/>
    <property type="molecule type" value="Genomic_DNA"/>
</dbReference>
<keyword evidence="3" id="KW-1185">Reference proteome</keyword>
<accession>A0ABW3GAS1</accession>
<feature type="region of interest" description="Disordered" evidence="1">
    <location>
        <begin position="1"/>
        <end position="20"/>
    </location>
</feature>
<comment type="caution">
    <text evidence="2">The sequence shown here is derived from an EMBL/GenBank/DDBJ whole genome shotgun (WGS) entry which is preliminary data.</text>
</comment>